<dbReference type="PROSITE" id="PS00070">
    <property type="entry name" value="ALDEHYDE_DEHYDR_CYS"/>
    <property type="match status" value="1"/>
</dbReference>
<evidence type="ECO:0000313" key="6">
    <source>
        <dbReference type="Proteomes" id="UP000002457"/>
    </source>
</evidence>
<name>B8GEX1_METPE</name>
<dbReference type="RefSeq" id="WP_012617257.1">
    <property type="nucleotide sequence ID" value="NC_011832.1"/>
</dbReference>
<feature type="domain" description="Aldehyde dehydrogenase" evidence="4">
    <location>
        <begin position="9"/>
        <end position="472"/>
    </location>
</feature>
<dbReference type="InterPro" id="IPR016163">
    <property type="entry name" value="Ald_DH_C"/>
</dbReference>
<dbReference type="HOGENOM" id="CLU_005391_0_0_2"/>
<dbReference type="KEGG" id="mpl:Mpal_0566"/>
<dbReference type="SUPFAM" id="SSF53720">
    <property type="entry name" value="ALDH-like"/>
    <property type="match status" value="1"/>
</dbReference>
<dbReference type="FunFam" id="3.40.309.10:FF:000009">
    <property type="entry name" value="Aldehyde dehydrogenase A"/>
    <property type="match status" value="1"/>
</dbReference>
<sequence>MKMVINGEWVGSLSDRTYTVKNPANGEAVGPAPLGVRDDVKRAADAAEEALSRWGGTSSHHRGQILTRAAARIREQAEEIAIILTAEQGKPQREAIDEIRGTARVFEYYAGLSSNLTATVQHLEDGSEATVMREPIGVCGAIIPWNMPALLMAWKVGPALLTGNTVVLKPATATPLTPLMLAAALHDVGLPNGVLNVVTGSGDEVGEEIVRSKQIQKVSFTGSTQTGKRIMTLAAHDLKRLTLELGGSDPMIVCGDADIPKAVAGAVAGRFYNAGQICTAVKRLYVVDSVADQVIEQITEKVGQITIGDGMKPEVKMGPLSSLQGRESIRSVVRQVVDREEGRVIAGGELPQGDEYIRGNFYTPTLVTDVVPDSILLREEIFGPVLPIVRVKDLNEAITAANSTRYGLGASIWTSDLKTIRTAVSGLKAGIIWVNQHLKIPPEVPFGGVKESGVGRENGLQSLDAYTEAKTVLVRL</sequence>
<dbReference type="GO" id="GO:0016620">
    <property type="term" value="F:oxidoreductase activity, acting on the aldehyde or oxo group of donors, NAD or NADP as acceptor"/>
    <property type="evidence" value="ECO:0007669"/>
    <property type="project" value="InterPro"/>
</dbReference>
<proteinExistence type="inferred from homology"/>
<dbReference type="Gene3D" id="3.40.309.10">
    <property type="entry name" value="Aldehyde Dehydrogenase, Chain A, domain 2"/>
    <property type="match status" value="1"/>
</dbReference>
<dbReference type="GeneID" id="7270150"/>
<dbReference type="InterPro" id="IPR016160">
    <property type="entry name" value="Ald_DH_CS_CYS"/>
</dbReference>
<dbReference type="Pfam" id="PF00171">
    <property type="entry name" value="Aldedh"/>
    <property type="match status" value="1"/>
</dbReference>
<dbReference type="Proteomes" id="UP000002457">
    <property type="component" value="Chromosome"/>
</dbReference>
<dbReference type="EMBL" id="CP001338">
    <property type="protein sequence ID" value="ACL15938.1"/>
    <property type="molecule type" value="Genomic_DNA"/>
</dbReference>
<dbReference type="InterPro" id="IPR015590">
    <property type="entry name" value="Aldehyde_DH_dom"/>
</dbReference>
<evidence type="ECO:0000313" key="5">
    <source>
        <dbReference type="EMBL" id="ACL15938.1"/>
    </source>
</evidence>
<keyword evidence="3" id="KW-0560">Oxidoreductase</keyword>
<comment type="subunit">
    <text evidence="2">Homotetramer.</text>
</comment>
<dbReference type="InterPro" id="IPR016161">
    <property type="entry name" value="Ald_DH/histidinol_DH"/>
</dbReference>
<evidence type="ECO:0000256" key="2">
    <source>
        <dbReference type="ARBA" id="ARBA00011881"/>
    </source>
</evidence>
<dbReference type="STRING" id="521011.Mpal_0566"/>
<reference evidence="5 6" key="1">
    <citation type="journal article" date="2015" name="Genome Announc.">
        <title>Complete Genome Sequence of Methanosphaerula palustris E1-9CT, a Hydrogenotrophic Methanogen Isolated from a Minerotrophic Fen Peatland.</title>
        <authorList>
            <person name="Cadillo-Quiroz H."/>
            <person name="Browne P."/>
            <person name="Kyrpides N."/>
            <person name="Woyke T."/>
            <person name="Goodwin L."/>
            <person name="Detter C."/>
            <person name="Yavitt J.B."/>
            <person name="Zinder S.H."/>
        </authorList>
    </citation>
    <scope>NUCLEOTIDE SEQUENCE [LARGE SCALE GENOMIC DNA]</scope>
    <source>
        <strain evidence="6">ATCC BAA-1556 / DSM 19958 / E1-9c</strain>
    </source>
</reference>
<dbReference type="InterPro" id="IPR016162">
    <property type="entry name" value="Ald_DH_N"/>
</dbReference>
<evidence type="ECO:0000256" key="3">
    <source>
        <dbReference type="ARBA" id="ARBA00023002"/>
    </source>
</evidence>
<dbReference type="FunFam" id="3.40.605.10:FF:000007">
    <property type="entry name" value="NAD/NADP-dependent betaine aldehyde dehydrogenase"/>
    <property type="match status" value="1"/>
</dbReference>
<dbReference type="OrthoDB" id="6342at2157"/>
<dbReference type="AlphaFoldDB" id="B8GEX1"/>
<dbReference type="Gene3D" id="3.40.605.10">
    <property type="entry name" value="Aldehyde Dehydrogenase, Chain A, domain 1"/>
    <property type="match status" value="1"/>
</dbReference>
<evidence type="ECO:0000256" key="1">
    <source>
        <dbReference type="ARBA" id="ARBA00009986"/>
    </source>
</evidence>
<gene>
    <name evidence="5" type="ordered locus">Mpal_0566</name>
</gene>
<dbReference type="PANTHER" id="PTHR11699">
    <property type="entry name" value="ALDEHYDE DEHYDROGENASE-RELATED"/>
    <property type="match status" value="1"/>
</dbReference>
<dbReference type="eggNOG" id="arCOG01252">
    <property type="taxonomic scope" value="Archaea"/>
</dbReference>
<organism evidence="5 6">
    <name type="scientific">Methanosphaerula palustris (strain ATCC BAA-1556 / DSM 19958 / E1-9c)</name>
    <dbReference type="NCBI Taxonomy" id="521011"/>
    <lineage>
        <taxon>Archaea</taxon>
        <taxon>Methanobacteriati</taxon>
        <taxon>Methanobacteriota</taxon>
        <taxon>Stenosarchaea group</taxon>
        <taxon>Methanomicrobia</taxon>
        <taxon>Methanomicrobiales</taxon>
        <taxon>Methanoregulaceae</taxon>
        <taxon>Methanosphaerula</taxon>
    </lineage>
</organism>
<protein>
    <submittedName>
        <fullName evidence="5">Aldehyde Dehydrogenase</fullName>
    </submittedName>
</protein>
<keyword evidence="6" id="KW-1185">Reference proteome</keyword>
<accession>B8GEX1</accession>
<evidence type="ECO:0000259" key="4">
    <source>
        <dbReference type="Pfam" id="PF00171"/>
    </source>
</evidence>
<comment type="similarity">
    <text evidence="1">Belongs to the aldehyde dehydrogenase family.</text>
</comment>